<reference evidence="1 2" key="1">
    <citation type="journal article" date="2019" name="Sci. Rep.">
        <title>Orb-weaving spider Araneus ventricosus genome elucidates the spidroin gene catalogue.</title>
        <authorList>
            <person name="Kono N."/>
            <person name="Nakamura H."/>
            <person name="Ohtoshi R."/>
            <person name="Moran D.A.P."/>
            <person name="Shinohara A."/>
            <person name="Yoshida Y."/>
            <person name="Fujiwara M."/>
            <person name="Mori M."/>
            <person name="Tomita M."/>
            <person name="Arakawa K."/>
        </authorList>
    </citation>
    <scope>NUCLEOTIDE SEQUENCE [LARGE SCALE GENOMIC DNA]</scope>
</reference>
<dbReference type="EMBL" id="BGPR01010492">
    <property type="protein sequence ID" value="GBN46450.1"/>
    <property type="molecule type" value="Genomic_DNA"/>
</dbReference>
<dbReference type="AlphaFoldDB" id="A0A4Y2P7S0"/>
<evidence type="ECO:0000313" key="2">
    <source>
        <dbReference type="Proteomes" id="UP000499080"/>
    </source>
</evidence>
<comment type="caution">
    <text evidence="1">The sequence shown here is derived from an EMBL/GenBank/DDBJ whole genome shotgun (WGS) entry which is preliminary data.</text>
</comment>
<sequence length="100" mass="10983">TKHSNAVIDWCLLPGPFYSPVSRRLGADPDSVSEPHLIRQTGSTMPRTFRKCLVGSGRWWIAHAPGVITSGYTPESSSRDGGKFSWRKALSHMVSGNVPF</sequence>
<gene>
    <name evidence="1" type="ORF">AVEN_20058_1</name>
</gene>
<accession>A0A4Y2P7S0</accession>
<organism evidence="1 2">
    <name type="scientific">Araneus ventricosus</name>
    <name type="common">Orbweaver spider</name>
    <name type="synonym">Epeira ventricosa</name>
    <dbReference type="NCBI Taxonomy" id="182803"/>
    <lineage>
        <taxon>Eukaryota</taxon>
        <taxon>Metazoa</taxon>
        <taxon>Ecdysozoa</taxon>
        <taxon>Arthropoda</taxon>
        <taxon>Chelicerata</taxon>
        <taxon>Arachnida</taxon>
        <taxon>Araneae</taxon>
        <taxon>Araneomorphae</taxon>
        <taxon>Entelegynae</taxon>
        <taxon>Araneoidea</taxon>
        <taxon>Araneidae</taxon>
        <taxon>Araneus</taxon>
    </lineage>
</organism>
<name>A0A4Y2P7S0_ARAVE</name>
<feature type="non-terminal residue" evidence="1">
    <location>
        <position position="1"/>
    </location>
</feature>
<protein>
    <submittedName>
        <fullName evidence="1">Uncharacterized protein</fullName>
    </submittedName>
</protein>
<evidence type="ECO:0000313" key="1">
    <source>
        <dbReference type="EMBL" id="GBN46450.1"/>
    </source>
</evidence>
<keyword evidence="2" id="KW-1185">Reference proteome</keyword>
<proteinExistence type="predicted"/>
<dbReference type="Proteomes" id="UP000499080">
    <property type="component" value="Unassembled WGS sequence"/>
</dbReference>